<dbReference type="Proteomes" id="UP001210380">
    <property type="component" value="Unassembled WGS sequence"/>
</dbReference>
<dbReference type="InterPro" id="IPR023393">
    <property type="entry name" value="START-like_dom_sf"/>
</dbReference>
<dbReference type="CDD" id="cd08861">
    <property type="entry name" value="OtcD1_ARO-CYC_like"/>
    <property type="match status" value="2"/>
</dbReference>
<keyword evidence="2" id="KW-1185">Reference proteome</keyword>
<comment type="caution">
    <text evidence="1">The sequence shown here is derived from an EMBL/GenBank/DDBJ whole genome shotgun (WGS) entry which is preliminary data.</text>
</comment>
<dbReference type="Gene3D" id="3.30.530.20">
    <property type="match status" value="2"/>
</dbReference>
<evidence type="ECO:0000313" key="1">
    <source>
        <dbReference type="EMBL" id="MDA3624712.1"/>
    </source>
</evidence>
<evidence type="ECO:0000313" key="2">
    <source>
        <dbReference type="Proteomes" id="UP001210380"/>
    </source>
</evidence>
<organism evidence="1 2">
    <name type="scientific">Saccharopolyspora oryzae</name>
    <dbReference type="NCBI Taxonomy" id="2997343"/>
    <lineage>
        <taxon>Bacteria</taxon>
        <taxon>Bacillati</taxon>
        <taxon>Actinomycetota</taxon>
        <taxon>Actinomycetes</taxon>
        <taxon>Pseudonocardiales</taxon>
        <taxon>Pseudonocardiaceae</taxon>
        <taxon>Saccharopolyspora</taxon>
    </lineage>
</organism>
<dbReference type="SUPFAM" id="SSF55961">
    <property type="entry name" value="Bet v1-like"/>
    <property type="match status" value="2"/>
</dbReference>
<dbReference type="RefSeq" id="WP_270947279.1">
    <property type="nucleotide sequence ID" value="NZ_JAQGLA010000004.1"/>
</dbReference>
<dbReference type="InterPro" id="IPR019587">
    <property type="entry name" value="Polyketide_cyclase/dehydratase"/>
</dbReference>
<name>A0ABT4USL8_9PSEU</name>
<proteinExistence type="predicted"/>
<accession>A0ABT4USL8</accession>
<dbReference type="EMBL" id="JAQGLA010000004">
    <property type="protein sequence ID" value="MDA3624712.1"/>
    <property type="molecule type" value="Genomic_DNA"/>
</dbReference>
<dbReference type="Pfam" id="PF10604">
    <property type="entry name" value="Polyketide_cyc2"/>
    <property type="match status" value="1"/>
</dbReference>
<reference evidence="1 2" key="1">
    <citation type="submission" date="2022-11" db="EMBL/GenBank/DDBJ databases">
        <title>Draft genome sequence of Saccharopolyspora sp. WRP15-2 isolated from rhizosphere soils of wild rice in Thailand.</title>
        <authorList>
            <person name="Duangmal K."/>
            <person name="Kammanee S."/>
            <person name="Muangham S."/>
        </authorList>
    </citation>
    <scope>NUCLEOTIDE SEQUENCE [LARGE SCALE GENOMIC DNA]</scope>
    <source>
        <strain evidence="1 2">WRP15-2</strain>
    </source>
</reference>
<protein>
    <submittedName>
        <fullName evidence="1">Aromatase/cyclase</fullName>
    </submittedName>
</protein>
<sequence length="314" mass="34873">MPALHRTEHRLVVSAPADQLYALVADVTRWPAVFEPNLHVHHLERGDRHERFRLWALLNGTVKSWTSRRELDPVRRTVSFEQEVSQPPVASMGGQWRLDALPDGRTEVVLLHHFSAVGDDPDTVDWINRAVDGNSEKELAALRTVAERADDIDDVVFSFEDSVRSTGSADDCYEFVDRADLWAQRLPHVQAVSLREDEPGVQELSMDTVTEGGATHTTRSYRICASGEWIAYKQVVLPALLSGHSGLWTFREDAGTTTVTARHTVSIRTEAVEEVLGAGSTLADARRFVRSALGNNSLTTLKHTSEFAAGKGDR</sequence>
<gene>
    <name evidence="1" type="ORF">OU415_04625</name>
</gene>